<dbReference type="Pfam" id="PF01933">
    <property type="entry name" value="CofD"/>
    <property type="match status" value="1"/>
</dbReference>
<keyword evidence="3" id="KW-1185">Reference proteome</keyword>
<protein>
    <submittedName>
        <fullName evidence="2">Uncharacterized protein</fullName>
    </submittedName>
</protein>
<sequence>MAQPMNNPSNAGPSGTAANLPTQPSTTSSPPPMSKSPDDRGIPQTSPNLQHTGPSSLSYLIVSGGTGANSFASAFGPSPAFVLPVSDDGGSSSEILRCFGGPSIGDIRSRLIRLIPLPVSGPSTPEEEERRALYDLLAFRFPADAPEKVVRDLWLDIVEGRSELWTGIKEDKKECIRALLVHFQTLCLRRAHKRFSFRNFSLGNGFLTGARDLFGSLPSAIFLFKSVAGVGSGVQVIPVINTNQTVIIAAQLANATTLVGQCAISHPTPPPTPVPSTPTTPAVTPIPSRQGAWQGVTKAKSNHIPPYRRDSRTFDTDDLTHALDDVADTPEEEWSGGNLGYRKGAGEVPLEARIERIFYINLYGQEIYPDPNHEFLETIAKRDVLVYSCGSLWTSIIPSLALRGLGTAIATSDSLKAKVLLLNSTNDRETPGYTASKYVNAIIGTLRHYDRPRKRHAHNFPILPAVWEPKRLVTHVVYLEGAKVEVDFEPIEHMGIRLISVPREVSAVKGDETPLFSVEAVEWAMARVMETTLQ</sequence>
<feature type="compositionally biased region" description="Polar residues" evidence="1">
    <location>
        <begin position="43"/>
        <end position="54"/>
    </location>
</feature>
<organism evidence="2 3">
    <name type="scientific">Papiliotrema laurentii</name>
    <name type="common">Cryptococcus laurentii</name>
    <dbReference type="NCBI Taxonomy" id="5418"/>
    <lineage>
        <taxon>Eukaryota</taxon>
        <taxon>Fungi</taxon>
        <taxon>Dikarya</taxon>
        <taxon>Basidiomycota</taxon>
        <taxon>Agaricomycotina</taxon>
        <taxon>Tremellomycetes</taxon>
        <taxon>Tremellales</taxon>
        <taxon>Rhynchogastremaceae</taxon>
        <taxon>Papiliotrema</taxon>
    </lineage>
</organism>
<dbReference type="PANTHER" id="PTHR31240:SF0">
    <property type="entry name" value="MATERNAL EFFECT EMBRYO ARREST 18"/>
    <property type="match status" value="1"/>
</dbReference>
<comment type="caution">
    <text evidence="2">The sequence shown here is derived from an EMBL/GenBank/DDBJ whole genome shotgun (WGS) entry which is preliminary data.</text>
</comment>
<name>A0AAD9FSL8_PAPLA</name>
<feature type="region of interest" description="Disordered" evidence="1">
    <location>
        <begin position="1"/>
        <end position="54"/>
    </location>
</feature>
<dbReference type="GO" id="GO:0043743">
    <property type="term" value="F:LPPG:FO 2-phospho-L-lactate transferase activity"/>
    <property type="evidence" value="ECO:0007669"/>
    <property type="project" value="InterPro"/>
</dbReference>
<gene>
    <name evidence="2" type="ORF">DB88DRAFT_471565</name>
</gene>
<evidence type="ECO:0000256" key="1">
    <source>
        <dbReference type="SAM" id="MobiDB-lite"/>
    </source>
</evidence>
<dbReference type="AlphaFoldDB" id="A0AAD9FSL8"/>
<feature type="region of interest" description="Disordered" evidence="1">
    <location>
        <begin position="268"/>
        <end position="289"/>
    </location>
</feature>
<feature type="compositionally biased region" description="Pro residues" evidence="1">
    <location>
        <begin position="268"/>
        <end position="278"/>
    </location>
</feature>
<accession>A0AAD9FSL8</accession>
<dbReference type="Proteomes" id="UP001182556">
    <property type="component" value="Unassembled WGS sequence"/>
</dbReference>
<dbReference type="Gene3D" id="3.40.50.10680">
    <property type="entry name" value="CofD-like domains"/>
    <property type="match status" value="1"/>
</dbReference>
<evidence type="ECO:0000313" key="3">
    <source>
        <dbReference type="Proteomes" id="UP001182556"/>
    </source>
</evidence>
<dbReference type="EMBL" id="JAODAN010000003">
    <property type="protein sequence ID" value="KAK1925514.1"/>
    <property type="molecule type" value="Genomic_DNA"/>
</dbReference>
<dbReference type="PANTHER" id="PTHR31240">
    <property type="entry name" value="MATERNAL EFFECT EMBRYO ARREST 18"/>
    <property type="match status" value="1"/>
</dbReference>
<dbReference type="SUPFAM" id="SSF142338">
    <property type="entry name" value="CofD-like"/>
    <property type="match status" value="1"/>
</dbReference>
<feature type="compositionally biased region" description="Polar residues" evidence="1">
    <location>
        <begin position="1"/>
        <end position="20"/>
    </location>
</feature>
<dbReference type="InterPro" id="IPR038136">
    <property type="entry name" value="CofD-like_dom_sf"/>
</dbReference>
<reference evidence="2" key="1">
    <citation type="submission" date="2023-02" db="EMBL/GenBank/DDBJ databases">
        <title>Identification and recombinant expression of a fungal hydrolase from Papiliotrema laurentii that hydrolyzes apple cutin and clears colloidal polyester polyurethane.</title>
        <authorList>
            <consortium name="DOE Joint Genome Institute"/>
            <person name="Roman V.A."/>
            <person name="Bojanowski C."/>
            <person name="Crable B.R."/>
            <person name="Wagner D.N."/>
            <person name="Hung C.S."/>
            <person name="Nadeau L.J."/>
            <person name="Schratz L."/>
            <person name="Haridas S."/>
            <person name="Pangilinan J."/>
            <person name="Lipzen A."/>
            <person name="Na H."/>
            <person name="Yan M."/>
            <person name="Ng V."/>
            <person name="Grigoriev I.V."/>
            <person name="Spatafora J.W."/>
            <person name="Barlow D."/>
            <person name="Biffinger J."/>
            <person name="Kelley-Loughnane N."/>
            <person name="Varaljay V.A."/>
            <person name="Crookes-Goodson W.J."/>
        </authorList>
    </citation>
    <scope>NUCLEOTIDE SEQUENCE</scope>
    <source>
        <strain evidence="2">5307AH</strain>
    </source>
</reference>
<proteinExistence type="predicted"/>
<feature type="compositionally biased region" description="Low complexity" evidence="1">
    <location>
        <begin position="279"/>
        <end position="288"/>
    </location>
</feature>
<evidence type="ECO:0000313" key="2">
    <source>
        <dbReference type="EMBL" id="KAK1925514.1"/>
    </source>
</evidence>
<dbReference type="InterPro" id="IPR002882">
    <property type="entry name" value="CofD"/>
</dbReference>